<evidence type="ECO:0000313" key="2">
    <source>
        <dbReference type="EMBL" id="TVY49411.1"/>
    </source>
</evidence>
<organism evidence="2 3">
    <name type="scientific">Lachnellula occidentalis</name>
    <dbReference type="NCBI Taxonomy" id="215460"/>
    <lineage>
        <taxon>Eukaryota</taxon>
        <taxon>Fungi</taxon>
        <taxon>Dikarya</taxon>
        <taxon>Ascomycota</taxon>
        <taxon>Pezizomycotina</taxon>
        <taxon>Leotiomycetes</taxon>
        <taxon>Helotiales</taxon>
        <taxon>Lachnaceae</taxon>
        <taxon>Lachnellula</taxon>
    </lineage>
</organism>
<dbReference type="Proteomes" id="UP000443090">
    <property type="component" value="Unassembled WGS sequence"/>
</dbReference>
<feature type="signal peptide" evidence="1">
    <location>
        <begin position="1"/>
        <end position="21"/>
    </location>
</feature>
<reference evidence="2 3" key="1">
    <citation type="submission" date="2018-05" db="EMBL/GenBank/DDBJ databases">
        <title>Genome sequencing and assembly of the regulated plant pathogen Lachnellula willkommii and related sister species for the development of diagnostic species identification markers.</title>
        <authorList>
            <person name="Giroux E."/>
            <person name="Bilodeau G."/>
        </authorList>
    </citation>
    <scope>NUCLEOTIDE SEQUENCE [LARGE SCALE GENOMIC DNA]</scope>
    <source>
        <strain evidence="2 3">CBS 160.35</strain>
    </source>
</reference>
<evidence type="ECO:0008006" key="4">
    <source>
        <dbReference type="Google" id="ProtNLM"/>
    </source>
</evidence>
<keyword evidence="3" id="KW-1185">Reference proteome</keyword>
<dbReference type="OrthoDB" id="3509453at2759"/>
<evidence type="ECO:0000256" key="1">
    <source>
        <dbReference type="SAM" id="SignalP"/>
    </source>
</evidence>
<accession>A0A8H8UJZ5</accession>
<dbReference type="EMBL" id="QGMI01000012">
    <property type="protein sequence ID" value="TVY49411.1"/>
    <property type="molecule type" value="Genomic_DNA"/>
</dbReference>
<keyword evidence="1" id="KW-0732">Signal</keyword>
<gene>
    <name evidence="2" type="ORF">LOCC1_G001044</name>
</gene>
<name>A0A8H8UJZ5_9HELO</name>
<comment type="caution">
    <text evidence="2">The sequence shown here is derived from an EMBL/GenBank/DDBJ whole genome shotgun (WGS) entry which is preliminary data.</text>
</comment>
<sequence>MFPQLLLALGLSASLLSLTMATNSSTLPAFLVISVVDSAGVTLGSLTGYGNFSHPGPSYPFRSAASTTSADHASSLHGYHSCNAAVGGILACSDSLTASSFSSVNGNLVLEGTDGTWSVAAKDDSSVGTDPLGHVIGIPVHVGSTAAIPVTLSIKATTG</sequence>
<proteinExistence type="predicted"/>
<feature type="chain" id="PRO_5034501696" description="Secreted protein" evidence="1">
    <location>
        <begin position="22"/>
        <end position="159"/>
    </location>
</feature>
<protein>
    <recommendedName>
        <fullName evidence="4">Secreted protein</fullName>
    </recommendedName>
</protein>
<dbReference type="AlphaFoldDB" id="A0A8H8UJZ5"/>
<evidence type="ECO:0000313" key="3">
    <source>
        <dbReference type="Proteomes" id="UP000443090"/>
    </source>
</evidence>